<dbReference type="RefSeq" id="WP_196288087.1">
    <property type="nucleotide sequence ID" value="NZ_JADQDP010000004.1"/>
</dbReference>
<dbReference type="PANTHER" id="PTHR43236:SF1">
    <property type="entry name" value="BLL7220 PROTEIN"/>
    <property type="match status" value="1"/>
</dbReference>
<name>A0A931BHP0_9BACT</name>
<reference evidence="2 3" key="1">
    <citation type="submission" date="2020-11" db="EMBL/GenBank/DDBJ databases">
        <authorList>
            <person name="Kim M.K."/>
        </authorList>
    </citation>
    <scope>NUCLEOTIDE SEQUENCE [LARGE SCALE GENOMIC DNA]</scope>
    <source>
        <strain evidence="2 3">BT439</strain>
    </source>
</reference>
<dbReference type="Gene3D" id="1.10.10.2910">
    <property type="match status" value="1"/>
</dbReference>
<proteinExistence type="predicted"/>
<comment type="caution">
    <text evidence="2">The sequence shown here is derived from an EMBL/GenBank/DDBJ whole genome shotgun (WGS) entry which is preliminary data.</text>
</comment>
<dbReference type="AlphaFoldDB" id="A0A931BHP0"/>
<dbReference type="InterPro" id="IPR010359">
    <property type="entry name" value="IrrE_HExxH"/>
</dbReference>
<gene>
    <name evidence="2" type="ORF">I2I01_19040</name>
</gene>
<dbReference type="PANTHER" id="PTHR43236">
    <property type="entry name" value="ANTITOXIN HIGA1"/>
    <property type="match status" value="1"/>
</dbReference>
<feature type="domain" description="IrrE N-terminal-like" evidence="1">
    <location>
        <begin position="46"/>
        <end position="179"/>
    </location>
</feature>
<dbReference type="Proteomes" id="UP000645610">
    <property type="component" value="Unassembled WGS sequence"/>
</dbReference>
<evidence type="ECO:0000313" key="3">
    <source>
        <dbReference type="Proteomes" id="UP000645610"/>
    </source>
</evidence>
<keyword evidence="3" id="KW-1185">Reference proteome</keyword>
<sequence>MVSVLQEELIQNPNTMVNKAEIERKVDEILRNNEANSIPVDPVTLANRLGIKIHNAEFSDGSLSGMISKRGDNIMILVNRQDSDTRKRFTIAHELGHHFLHLMEEDGEFVDDTMNLFRQQLPDGEQRSSKRKEVEANKFAAALLMPKRLVKKEFERNNDLTYLAWRFGVSEASMGYRINELGLN</sequence>
<evidence type="ECO:0000259" key="1">
    <source>
        <dbReference type="Pfam" id="PF06114"/>
    </source>
</evidence>
<evidence type="ECO:0000313" key="2">
    <source>
        <dbReference type="EMBL" id="MBF9143749.1"/>
    </source>
</evidence>
<accession>A0A931BHP0</accession>
<dbReference type="EMBL" id="JADQDP010000004">
    <property type="protein sequence ID" value="MBF9143749.1"/>
    <property type="molecule type" value="Genomic_DNA"/>
</dbReference>
<dbReference type="Pfam" id="PF06114">
    <property type="entry name" value="Peptidase_M78"/>
    <property type="match status" value="1"/>
</dbReference>
<protein>
    <submittedName>
        <fullName evidence="2">ImmA/IrrE family metallo-endopeptidase</fullName>
    </submittedName>
</protein>
<dbReference type="InterPro" id="IPR052345">
    <property type="entry name" value="Rad_response_metalloprotease"/>
</dbReference>
<organism evidence="2 3">
    <name type="scientific">Hymenobacter properus</name>
    <dbReference type="NCBI Taxonomy" id="2791026"/>
    <lineage>
        <taxon>Bacteria</taxon>
        <taxon>Pseudomonadati</taxon>
        <taxon>Bacteroidota</taxon>
        <taxon>Cytophagia</taxon>
        <taxon>Cytophagales</taxon>
        <taxon>Hymenobacteraceae</taxon>
        <taxon>Hymenobacter</taxon>
    </lineage>
</organism>